<evidence type="ECO:0000313" key="1">
    <source>
        <dbReference type="EMBL" id="JAP89993.1"/>
    </source>
</evidence>
<dbReference type="AlphaFoldDB" id="A0A146JZ87"/>
<feature type="non-terminal residue" evidence="1">
    <location>
        <position position="1"/>
    </location>
</feature>
<protein>
    <submittedName>
        <fullName evidence="1">Uncharacterized protein</fullName>
    </submittedName>
</protein>
<accession>A0A146JZ87</accession>
<feature type="non-terminal residue" evidence="1">
    <location>
        <position position="585"/>
    </location>
</feature>
<gene>
    <name evidence="1" type="ORF">TPC1_30512</name>
</gene>
<sequence>PTTLEWLELFSQVEENKLGAIEPPKQKVSKFSFSAQPSVQVQKDFQEKHLTLYDHEMTGTEHVELLKILAHVEQQVDKIRDDFCIKTYKKPYQEMLTSQNENFLNRDCMDIKNYWKEAGKMLYQYIQSNQYLKRLCTIQLVKYEKEDHNELQRQIVITEDDAPNFGQLPNISKIFQANEEYQAQKPVRYLLNYGHVVAQYYAAIICYALHLQDYEREHYRDYILQNQQYLNFNKICNEDIPYNYQSASLLTPTDTVKQILDSFANPNLQTFSQLIIDVDQKPSDKTICTLNLSKSVLYSTVCKIICGQNEYSYFDSADLKRLSAQKCQKIEAKIDHQQIQNVFDLVVSYDTSVNIEKYFEEQNDIFRNLQLQLNFAFNQSTFEMPGFSFTSQNPIHVCKLEIGLKLQFLLTYESEVAFQIAGKQLTIRYFMVFGDQLQQPLLDTREMSKTGYQQFSIQVKIEEKMPVLVIQPVYSLIEVQPVLISGLQMNQTDVLISATRDGIFCLRSVEQIEKSPEFGLKFRKPAGKPQIIDKFALMEVKKTLLEVGNDREKLGKYAEKVFQIKDKPETPENLAVLHAIFSELG</sequence>
<dbReference type="EMBL" id="GDID01006613">
    <property type="protein sequence ID" value="JAP89993.1"/>
    <property type="molecule type" value="Transcribed_RNA"/>
</dbReference>
<proteinExistence type="predicted"/>
<organism evidence="1">
    <name type="scientific">Trepomonas sp. PC1</name>
    <dbReference type="NCBI Taxonomy" id="1076344"/>
    <lineage>
        <taxon>Eukaryota</taxon>
        <taxon>Metamonada</taxon>
        <taxon>Diplomonadida</taxon>
        <taxon>Hexamitidae</taxon>
        <taxon>Hexamitinae</taxon>
        <taxon>Trepomonas</taxon>
    </lineage>
</organism>
<name>A0A146JZ87_9EUKA</name>
<reference evidence="1" key="1">
    <citation type="submission" date="2015-07" db="EMBL/GenBank/DDBJ databases">
        <title>Adaptation to a free-living lifestyle via gene acquisitions in the diplomonad Trepomonas sp. PC1.</title>
        <authorList>
            <person name="Xu F."/>
            <person name="Jerlstrom-Hultqvist J."/>
            <person name="Kolisko M."/>
            <person name="Simpson A.G.B."/>
            <person name="Roger A.J."/>
            <person name="Svard S.G."/>
            <person name="Andersson J.O."/>
        </authorList>
    </citation>
    <scope>NUCLEOTIDE SEQUENCE</scope>
    <source>
        <strain evidence="1">PC1</strain>
    </source>
</reference>